<gene>
    <name evidence="1" type="ORF">PFLmoz3_03991</name>
</gene>
<evidence type="ECO:0000313" key="1">
    <source>
        <dbReference type="EMBL" id="KWV86373.1"/>
    </source>
</evidence>
<dbReference type="AlphaFoldDB" id="A0A109LEZ9"/>
<reference evidence="1 2" key="1">
    <citation type="submission" date="2015-05" db="EMBL/GenBank/DDBJ databases">
        <title>A genomic and transcriptomic approach to investigate the blue pigment phenotype in Pseudomonas fluorescens.</title>
        <authorList>
            <person name="Andreani N.A."/>
            <person name="Cardazzo B."/>
        </authorList>
    </citation>
    <scope>NUCLEOTIDE SEQUENCE [LARGE SCALE GENOMIC DNA]</scope>
    <source>
        <strain evidence="1 2">Ps_22</strain>
    </source>
</reference>
<name>A0A109LEZ9_PSEFL</name>
<comment type="caution">
    <text evidence="1">The sequence shown here is derived from an EMBL/GenBank/DDBJ whole genome shotgun (WGS) entry which is preliminary data.</text>
</comment>
<dbReference type="EMBL" id="LCYA01000094">
    <property type="protein sequence ID" value="KWV86373.1"/>
    <property type="molecule type" value="Genomic_DNA"/>
</dbReference>
<proteinExistence type="predicted"/>
<dbReference type="Proteomes" id="UP000061348">
    <property type="component" value="Unassembled WGS sequence"/>
</dbReference>
<sequence>MHQVATKEPAQLVFEHAPLCFQQKLPNRPGQPFAGGADQGQPLRIGLGERFISHCILQLA</sequence>
<accession>A0A109LEZ9</accession>
<evidence type="ECO:0000313" key="2">
    <source>
        <dbReference type="Proteomes" id="UP000061348"/>
    </source>
</evidence>
<protein>
    <submittedName>
        <fullName evidence="1">Uncharacterized protein</fullName>
    </submittedName>
</protein>
<organism evidence="1 2">
    <name type="scientific">Pseudomonas fluorescens</name>
    <dbReference type="NCBI Taxonomy" id="294"/>
    <lineage>
        <taxon>Bacteria</taxon>
        <taxon>Pseudomonadati</taxon>
        <taxon>Pseudomonadota</taxon>
        <taxon>Gammaproteobacteria</taxon>
        <taxon>Pseudomonadales</taxon>
        <taxon>Pseudomonadaceae</taxon>
        <taxon>Pseudomonas</taxon>
    </lineage>
</organism>